<organism evidence="2 3">
    <name type="scientific">Desmophyllum pertusum</name>
    <dbReference type="NCBI Taxonomy" id="174260"/>
    <lineage>
        <taxon>Eukaryota</taxon>
        <taxon>Metazoa</taxon>
        <taxon>Cnidaria</taxon>
        <taxon>Anthozoa</taxon>
        <taxon>Hexacorallia</taxon>
        <taxon>Scleractinia</taxon>
        <taxon>Caryophylliina</taxon>
        <taxon>Caryophylliidae</taxon>
        <taxon>Desmophyllum</taxon>
    </lineage>
</organism>
<evidence type="ECO:0000313" key="2">
    <source>
        <dbReference type="EMBL" id="KAJ7387889.1"/>
    </source>
</evidence>
<sequence>MAFVMPTASVMSQAAKNLSGNEMERIDACKNSTTEPAQPAIEREDGSHDSDRKECNAEVETKQKPVKRASKRLQSKVQSKQDPRKSDSPKDHEMSNSDSSEKSLPSAFNVDSRLAASKEKSVTKPLSNAAMSRKAIREKVFSKVHSRSLVEIQEKPKENNTKLHMVTPARRRDPRSGGIPGNTTRRIMMRIKRTLLTLFKTLCHLLIAWRMKVKKRKKEK</sequence>
<dbReference type="Proteomes" id="UP001163046">
    <property type="component" value="Unassembled WGS sequence"/>
</dbReference>
<feature type="compositionally biased region" description="Basic and acidic residues" evidence="1">
    <location>
        <begin position="79"/>
        <end position="101"/>
    </location>
</feature>
<gene>
    <name evidence="2" type="ORF">OS493_001239</name>
</gene>
<evidence type="ECO:0000313" key="3">
    <source>
        <dbReference type="Proteomes" id="UP001163046"/>
    </source>
</evidence>
<dbReference type="EMBL" id="MU825873">
    <property type="protein sequence ID" value="KAJ7387889.1"/>
    <property type="molecule type" value="Genomic_DNA"/>
</dbReference>
<feature type="region of interest" description="Disordered" evidence="1">
    <location>
        <begin position="15"/>
        <end position="107"/>
    </location>
</feature>
<comment type="caution">
    <text evidence="2">The sequence shown here is derived from an EMBL/GenBank/DDBJ whole genome shotgun (WGS) entry which is preliminary data.</text>
</comment>
<protein>
    <submittedName>
        <fullName evidence="2">Uncharacterized protein</fullName>
    </submittedName>
</protein>
<reference evidence="2" key="1">
    <citation type="submission" date="2023-01" db="EMBL/GenBank/DDBJ databases">
        <title>Genome assembly of the deep-sea coral Lophelia pertusa.</title>
        <authorList>
            <person name="Herrera S."/>
            <person name="Cordes E."/>
        </authorList>
    </citation>
    <scope>NUCLEOTIDE SEQUENCE</scope>
    <source>
        <strain evidence="2">USNM1676648</strain>
        <tissue evidence="2">Polyp</tissue>
    </source>
</reference>
<feature type="compositionally biased region" description="Basic and acidic residues" evidence="1">
    <location>
        <begin position="41"/>
        <end position="63"/>
    </location>
</feature>
<feature type="compositionally biased region" description="Basic residues" evidence="1">
    <location>
        <begin position="64"/>
        <end position="74"/>
    </location>
</feature>
<dbReference type="AlphaFoldDB" id="A0A9W9ZVC6"/>
<name>A0A9W9ZVC6_9CNID</name>
<evidence type="ECO:0000256" key="1">
    <source>
        <dbReference type="SAM" id="MobiDB-lite"/>
    </source>
</evidence>
<keyword evidence="3" id="KW-1185">Reference proteome</keyword>
<proteinExistence type="predicted"/>
<accession>A0A9W9ZVC6</accession>